<feature type="region of interest" description="Disordered" evidence="1">
    <location>
        <begin position="29"/>
        <end position="49"/>
    </location>
</feature>
<dbReference type="STRING" id="1391654.AKJ09_07528"/>
<gene>
    <name evidence="2" type="ORF">AKJ09_07528</name>
</gene>
<organism evidence="2 3">
    <name type="scientific">Labilithrix luteola</name>
    <dbReference type="NCBI Taxonomy" id="1391654"/>
    <lineage>
        <taxon>Bacteria</taxon>
        <taxon>Pseudomonadati</taxon>
        <taxon>Myxococcota</taxon>
        <taxon>Polyangia</taxon>
        <taxon>Polyangiales</taxon>
        <taxon>Labilitrichaceae</taxon>
        <taxon>Labilithrix</taxon>
    </lineage>
</organism>
<dbReference type="EMBL" id="CP012333">
    <property type="protein sequence ID" value="AKV00865.1"/>
    <property type="molecule type" value="Genomic_DNA"/>
</dbReference>
<name>A0A0K1Q636_9BACT</name>
<evidence type="ECO:0000256" key="1">
    <source>
        <dbReference type="SAM" id="MobiDB-lite"/>
    </source>
</evidence>
<reference evidence="2 3" key="1">
    <citation type="submission" date="2015-08" db="EMBL/GenBank/DDBJ databases">
        <authorList>
            <person name="Babu N.S."/>
            <person name="Beckwith C.J."/>
            <person name="Beseler K.G."/>
            <person name="Brison A."/>
            <person name="Carone J.V."/>
            <person name="Caskin T.P."/>
            <person name="Diamond M."/>
            <person name="Durham M.E."/>
            <person name="Foxe J.M."/>
            <person name="Go M."/>
            <person name="Henderson B.A."/>
            <person name="Jones I.B."/>
            <person name="McGettigan J.A."/>
            <person name="Micheletti S.J."/>
            <person name="Nasrallah M.E."/>
            <person name="Ortiz D."/>
            <person name="Piller C.R."/>
            <person name="Privatt S.R."/>
            <person name="Schneider S.L."/>
            <person name="Sharp S."/>
            <person name="Smith T.C."/>
            <person name="Stanton J.D."/>
            <person name="Ullery H.E."/>
            <person name="Wilson R.J."/>
            <person name="Serrano M.G."/>
            <person name="Buck G."/>
            <person name="Lee V."/>
            <person name="Wang Y."/>
            <person name="Carvalho R."/>
            <person name="Voegtly L."/>
            <person name="Shi R."/>
            <person name="Duckworth R."/>
            <person name="Johnson A."/>
            <person name="Loviza R."/>
            <person name="Walstead R."/>
            <person name="Shah Z."/>
            <person name="Kiflezghi M."/>
            <person name="Wade K."/>
            <person name="Ball S.L."/>
            <person name="Bradley K.W."/>
            <person name="Asai D.J."/>
            <person name="Bowman C.A."/>
            <person name="Russell D.A."/>
            <person name="Pope W.H."/>
            <person name="Jacobs-Sera D."/>
            <person name="Hendrix R.W."/>
            <person name="Hatfull G.F."/>
        </authorList>
    </citation>
    <scope>NUCLEOTIDE SEQUENCE [LARGE SCALE GENOMIC DNA]</scope>
    <source>
        <strain evidence="2 3">DSM 27648</strain>
    </source>
</reference>
<evidence type="ECO:0000313" key="3">
    <source>
        <dbReference type="Proteomes" id="UP000064967"/>
    </source>
</evidence>
<keyword evidence="3" id="KW-1185">Reference proteome</keyword>
<proteinExistence type="predicted"/>
<dbReference type="KEGG" id="llu:AKJ09_07528"/>
<protein>
    <submittedName>
        <fullName evidence="2">Uncharacterized protein</fullName>
    </submittedName>
</protein>
<dbReference type="AlphaFoldDB" id="A0A0K1Q636"/>
<evidence type="ECO:0000313" key="2">
    <source>
        <dbReference type="EMBL" id="AKV00865.1"/>
    </source>
</evidence>
<dbReference type="Proteomes" id="UP000064967">
    <property type="component" value="Chromosome"/>
</dbReference>
<accession>A0A0K1Q636</accession>
<sequence>MVIARAFYREVHGDGKGYSAVSIGAVRHSTKLGNDTHENRPHAMRHRTA</sequence>